<dbReference type="OrthoDB" id="444848at2759"/>
<reference evidence="3" key="2">
    <citation type="submission" date="2015-01" db="EMBL/GenBank/DDBJ databases">
        <title>Evolutionary Origins and Diversification of the Mycorrhizal Mutualists.</title>
        <authorList>
            <consortium name="DOE Joint Genome Institute"/>
            <consortium name="Mycorrhizal Genomics Consortium"/>
            <person name="Kohler A."/>
            <person name="Kuo A."/>
            <person name="Nagy L.G."/>
            <person name="Floudas D."/>
            <person name="Copeland A."/>
            <person name="Barry K.W."/>
            <person name="Cichocki N."/>
            <person name="Veneault-Fourrey C."/>
            <person name="LaButti K."/>
            <person name="Lindquist E.A."/>
            <person name="Lipzen A."/>
            <person name="Lundell T."/>
            <person name="Morin E."/>
            <person name="Murat C."/>
            <person name="Riley R."/>
            <person name="Ohm R."/>
            <person name="Sun H."/>
            <person name="Tunlid A."/>
            <person name="Henrissat B."/>
            <person name="Grigoriev I.V."/>
            <person name="Hibbett D.S."/>
            <person name="Martin F."/>
        </authorList>
    </citation>
    <scope>NUCLEOTIDE SEQUENCE [LARGE SCALE GENOMIC DNA]</scope>
    <source>
        <strain evidence="3">ATCC 200175</strain>
    </source>
</reference>
<feature type="non-terminal residue" evidence="2">
    <location>
        <position position="1"/>
    </location>
</feature>
<reference evidence="2 3" key="1">
    <citation type="submission" date="2014-06" db="EMBL/GenBank/DDBJ databases">
        <authorList>
            <consortium name="DOE Joint Genome Institute"/>
            <person name="Kuo A."/>
            <person name="Kohler A."/>
            <person name="Nagy L.G."/>
            <person name="Floudas D."/>
            <person name="Copeland A."/>
            <person name="Barry K.W."/>
            <person name="Cichocki N."/>
            <person name="Veneault-Fourrey C."/>
            <person name="LaButti K."/>
            <person name="Lindquist E.A."/>
            <person name="Lipzen A."/>
            <person name="Lundell T."/>
            <person name="Morin E."/>
            <person name="Murat C."/>
            <person name="Sun H."/>
            <person name="Tunlid A."/>
            <person name="Henrissat B."/>
            <person name="Grigoriev I.V."/>
            <person name="Hibbett D.S."/>
            <person name="Martin F."/>
            <person name="Nordberg H.P."/>
            <person name="Cantor M.N."/>
            <person name="Hua S.X."/>
        </authorList>
    </citation>
    <scope>NUCLEOTIDE SEQUENCE [LARGE SCALE GENOMIC DNA]</scope>
    <source>
        <strain evidence="2 3">ATCC 200175</strain>
    </source>
</reference>
<gene>
    <name evidence="2" type="ORF">PAXINDRAFT_82455</name>
</gene>
<evidence type="ECO:0000313" key="3">
    <source>
        <dbReference type="Proteomes" id="UP000053647"/>
    </source>
</evidence>
<name>A0A0C9TQG0_PAXIN</name>
<dbReference type="Proteomes" id="UP000053647">
    <property type="component" value="Unassembled WGS sequence"/>
</dbReference>
<evidence type="ECO:0000256" key="1">
    <source>
        <dbReference type="SAM" id="MobiDB-lite"/>
    </source>
</evidence>
<feature type="compositionally biased region" description="Polar residues" evidence="1">
    <location>
        <begin position="103"/>
        <end position="118"/>
    </location>
</feature>
<dbReference type="AlphaFoldDB" id="A0A0C9TQG0"/>
<protein>
    <submittedName>
        <fullName evidence="2">Unplaced genomic scaffold PAXINscaffold_38, whole genome shotgun sequence</fullName>
    </submittedName>
</protein>
<sequence>DFSPGSLVLVQNSRIKKELNRKTKPRYTGPMIVLCRTTSGSYLLAKLDRSVSKLCFAAFRLLPYHPRSTLRIALTTITGLDKEALDHLAGIEDNEPDDEEQVLMTSNSPYRQQTQSLT</sequence>
<evidence type="ECO:0000313" key="2">
    <source>
        <dbReference type="EMBL" id="KIJ12693.1"/>
    </source>
</evidence>
<accession>A0A0C9TQG0</accession>
<keyword evidence="3" id="KW-1185">Reference proteome</keyword>
<dbReference type="EMBL" id="KN819360">
    <property type="protein sequence ID" value="KIJ12693.1"/>
    <property type="molecule type" value="Genomic_DNA"/>
</dbReference>
<dbReference type="HOGENOM" id="CLU_000384_22_7_1"/>
<feature type="region of interest" description="Disordered" evidence="1">
    <location>
        <begin position="94"/>
        <end position="118"/>
    </location>
</feature>
<proteinExistence type="predicted"/>
<organism evidence="2 3">
    <name type="scientific">Paxillus involutus ATCC 200175</name>
    <dbReference type="NCBI Taxonomy" id="664439"/>
    <lineage>
        <taxon>Eukaryota</taxon>
        <taxon>Fungi</taxon>
        <taxon>Dikarya</taxon>
        <taxon>Basidiomycota</taxon>
        <taxon>Agaricomycotina</taxon>
        <taxon>Agaricomycetes</taxon>
        <taxon>Agaricomycetidae</taxon>
        <taxon>Boletales</taxon>
        <taxon>Paxilineae</taxon>
        <taxon>Paxillaceae</taxon>
        <taxon>Paxillus</taxon>
    </lineage>
</organism>